<evidence type="ECO:0000256" key="2">
    <source>
        <dbReference type="ARBA" id="ARBA00009070"/>
    </source>
</evidence>
<proteinExistence type="inferred from homology"/>
<dbReference type="CDD" id="cd04661">
    <property type="entry name" value="NUDIX_MRP_L46"/>
    <property type="match status" value="1"/>
</dbReference>
<dbReference type="InterPro" id="IPR015797">
    <property type="entry name" value="NUDIX_hydrolase-like_dom_sf"/>
</dbReference>
<sequence>MAASIRKSLLGFSNTFSRCKVTFKVLTCNKLHSINVAAETEAVKSQPYHLYSGLIIERRPVITAELNDIEKRYSQLLSSLELERSHLSSHELRHKNDLELAARKLKGEVDENERETALLTAADMEDLWNEEKSKFNLASRSTEADESGSRSTHRRKLDRSLYLLVRQRFPPSHNFHWVFPQGLWREGESLRQTSERVANELSPGLTLQFIGNAPVSHYRIQYPSKTVSTTTSHQGAKVFLHKAMLQSGDMIRLEEQSTVLYDEFMWVTSTEVKEMVTSRYWKSVQPVLHEY</sequence>
<dbReference type="Gene3D" id="3.90.79.10">
    <property type="entry name" value="Nucleoside Triphosphate Pyrophosphohydrolase"/>
    <property type="match status" value="1"/>
</dbReference>
<evidence type="ECO:0000259" key="9">
    <source>
        <dbReference type="Pfam" id="PF11788"/>
    </source>
</evidence>
<feature type="domain" description="Large ribosomal subunit protein mL46 N-terminal" evidence="9">
    <location>
        <begin position="48"/>
        <end position="145"/>
    </location>
</feature>
<dbReference type="Pfam" id="PF11788">
    <property type="entry name" value="MRP-L46"/>
    <property type="match status" value="1"/>
</dbReference>
<dbReference type="OrthoDB" id="194611at2759"/>
<keyword evidence="6" id="KW-0687">Ribonucleoprotein</keyword>
<dbReference type="PANTHER" id="PTHR13124">
    <property type="entry name" value="39S RIBOSOMAL PROTEIN L46, MITOCHONDRIAL PRECURSOR-RELATED"/>
    <property type="match status" value="1"/>
</dbReference>
<dbReference type="InterPro" id="IPR021757">
    <property type="entry name" value="Ribosomal_mL46_N"/>
</dbReference>
<protein>
    <recommendedName>
        <fullName evidence="7">Large ribosomal subunit protein mL46</fullName>
    </recommendedName>
    <alternativeName>
        <fullName evidence="8">39S ribosomal protein L46, mitochondrial</fullName>
    </alternativeName>
</protein>
<evidence type="ECO:0000313" key="11">
    <source>
        <dbReference type="Proteomes" id="UP000593567"/>
    </source>
</evidence>
<evidence type="ECO:0000256" key="5">
    <source>
        <dbReference type="ARBA" id="ARBA00023128"/>
    </source>
</evidence>
<dbReference type="PANTHER" id="PTHR13124:SF12">
    <property type="entry name" value="LARGE RIBOSOMAL SUBUNIT PROTEIN ML46"/>
    <property type="match status" value="1"/>
</dbReference>
<evidence type="ECO:0000313" key="10">
    <source>
        <dbReference type="EMBL" id="KAF6019681.1"/>
    </source>
</evidence>
<name>A0A7J7J1X4_BUGNE</name>
<comment type="subcellular location">
    <subcellularLocation>
        <location evidence="1">Mitochondrion</location>
    </subcellularLocation>
</comment>
<evidence type="ECO:0000256" key="1">
    <source>
        <dbReference type="ARBA" id="ARBA00004173"/>
    </source>
</evidence>
<dbReference type="InterPro" id="IPR040008">
    <property type="entry name" value="Ribosomal_mL46"/>
</dbReference>
<organism evidence="10 11">
    <name type="scientific">Bugula neritina</name>
    <name type="common">Brown bryozoan</name>
    <name type="synonym">Sertularia neritina</name>
    <dbReference type="NCBI Taxonomy" id="10212"/>
    <lineage>
        <taxon>Eukaryota</taxon>
        <taxon>Metazoa</taxon>
        <taxon>Spiralia</taxon>
        <taxon>Lophotrochozoa</taxon>
        <taxon>Bryozoa</taxon>
        <taxon>Gymnolaemata</taxon>
        <taxon>Cheilostomatida</taxon>
        <taxon>Flustrina</taxon>
        <taxon>Buguloidea</taxon>
        <taxon>Bugulidae</taxon>
        <taxon>Bugula</taxon>
    </lineage>
</organism>
<keyword evidence="11" id="KW-1185">Reference proteome</keyword>
<dbReference type="Proteomes" id="UP000593567">
    <property type="component" value="Unassembled WGS sequence"/>
</dbReference>
<dbReference type="InterPro" id="IPR033650">
    <property type="entry name" value="Ribosomal_mL46_NUDIX"/>
</dbReference>
<dbReference type="AlphaFoldDB" id="A0A7J7J1X4"/>
<dbReference type="SUPFAM" id="SSF55811">
    <property type="entry name" value="Nudix"/>
    <property type="match status" value="1"/>
</dbReference>
<dbReference type="GO" id="GO:0003735">
    <property type="term" value="F:structural constituent of ribosome"/>
    <property type="evidence" value="ECO:0007669"/>
    <property type="project" value="InterPro"/>
</dbReference>
<dbReference type="GO" id="GO:0005762">
    <property type="term" value="C:mitochondrial large ribosomal subunit"/>
    <property type="evidence" value="ECO:0007669"/>
    <property type="project" value="TreeGrafter"/>
</dbReference>
<keyword evidence="4" id="KW-0689">Ribosomal protein</keyword>
<evidence type="ECO:0000256" key="4">
    <source>
        <dbReference type="ARBA" id="ARBA00022980"/>
    </source>
</evidence>
<evidence type="ECO:0000256" key="3">
    <source>
        <dbReference type="ARBA" id="ARBA00022946"/>
    </source>
</evidence>
<evidence type="ECO:0000256" key="6">
    <source>
        <dbReference type="ARBA" id="ARBA00023274"/>
    </source>
</evidence>
<evidence type="ECO:0000256" key="7">
    <source>
        <dbReference type="ARBA" id="ARBA00035190"/>
    </source>
</evidence>
<keyword evidence="5" id="KW-0496">Mitochondrion</keyword>
<comment type="caution">
    <text evidence="10">The sequence shown here is derived from an EMBL/GenBank/DDBJ whole genome shotgun (WGS) entry which is preliminary data.</text>
</comment>
<keyword evidence="3" id="KW-0809">Transit peptide</keyword>
<accession>A0A7J7J1X4</accession>
<comment type="similarity">
    <text evidence="2">Belongs to the mitochondrion-specific ribosomal protein mL46 family.</text>
</comment>
<dbReference type="EMBL" id="VXIV02003216">
    <property type="protein sequence ID" value="KAF6019681.1"/>
    <property type="molecule type" value="Genomic_DNA"/>
</dbReference>
<evidence type="ECO:0000256" key="8">
    <source>
        <dbReference type="ARBA" id="ARBA00035534"/>
    </source>
</evidence>
<reference evidence="10" key="1">
    <citation type="submission" date="2020-06" db="EMBL/GenBank/DDBJ databases">
        <title>Draft genome of Bugula neritina, a colonial animal packing powerful symbionts and potential medicines.</title>
        <authorList>
            <person name="Rayko M."/>
        </authorList>
    </citation>
    <scope>NUCLEOTIDE SEQUENCE [LARGE SCALE GENOMIC DNA]</scope>
    <source>
        <strain evidence="10">Kwan_BN1</strain>
    </source>
</reference>
<gene>
    <name evidence="10" type="ORF">EB796_022044</name>
</gene>